<keyword evidence="13" id="KW-1000">Mitochondrion outer membrane</keyword>
<evidence type="ECO:0000256" key="11">
    <source>
        <dbReference type="ARBA" id="ARBA00022741"/>
    </source>
</evidence>
<comment type="pathway">
    <text evidence="3">Carbohydrate degradation; glycolysis; D-glyceraldehyde 3-phosphate and glycerone phosphate from D-glucose: step 1/4.</text>
</comment>
<keyword evidence="16" id="KW-0496">Mitochondrion</keyword>
<comment type="caution">
    <text evidence="30">The sequence shown here is derived from an EMBL/GenBank/DDBJ whole genome shotgun (WGS) entry which is preliminary data.</text>
</comment>
<evidence type="ECO:0000313" key="31">
    <source>
        <dbReference type="Proteomes" id="UP001166674"/>
    </source>
</evidence>
<gene>
    <name evidence="30" type="ORF">SUZIE_131905</name>
</gene>
<evidence type="ECO:0000256" key="17">
    <source>
        <dbReference type="ARBA" id="ARBA00023136"/>
    </source>
</evidence>
<comment type="function">
    <text evidence="22">Catalyzes the phosphorylation of hexose, such as D-glucose and D-fructose, to hexose 6-phosphate (D-glucose 6-phosphate and D-fructose 6-phosphate, respectively). Mediates the initial step of glycolysis by catalyzing phosphorylation of D-glucose to D-glucose 6-phosphate. Plays a key role in maintaining the integrity of the outer mitochondrial membrane by preventing the release of apoptogenic molecules from the intermembrane space and subsequent apoptosis.</text>
</comment>
<evidence type="ECO:0000256" key="14">
    <source>
        <dbReference type="ARBA" id="ARBA00022840"/>
    </source>
</evidence>
<dbReference type="GO" id="GO:0004340">
    <property type="term" value="F:glucokinase activity"/>
    <property type="evidence" value="ECO:0007669"/>
    <property type="project" value="TreeGrafter"/>
</dbReference>
<evidence type="ECO:0000256" key="3">
    <source>
        <dbReference type="ARBA" id="ARBA00004888"/>
    </source>
</evidence>
<dbReference type="Pfam" id="PF03727">
    <property type="entry name" value="Hexokinase_2"/>
    <property type="match status" value="2"/>
</dbReference>
<comment type="catalytic activity">
    <reaction evidence="25">
        <text>D-glucose + ATP = D-glucose 6-phosphate + ADP + H(+)</text>
        <dbReference type="Rhea" id="RHEA:17825"/>
        <dbReference type="ChEBI" id="CHEBI:4167"/>
        <dbReference type="ChEBI" id="CHEBI:15378"/>
        <dbReference type="ChEBI" id="CHEBI:30616"/>
        <dbReference type="ChEBI" id="CHEBI:61548"/>
        <dbReference type="ChEBI" id="CHEBI:456216"/>
        <dbReference type="EC" id="2.7.1.1"/>
    </reaction>
    <physiologicalReaction direction="left-to-right" evidence="25">
        <dbReference type="Rhea" id="RHEA:17826"/>
    </physiologicalReaction>
</comment>
<feature type="domain" description="Hexokinase C-terminal" evidence="28">
    <location>
        <begin position="354"/>
        <end position="588"/>
    </location>
</feature>
<evidence type="ECO:0000256" key="23">
    <source>
        <dbReference type="ARBA" id="ARBA00047013"/>
    </source>
</evidence>
<keyword evidence="26" id="KW-0175">Coiled coil</keyword>
<evidence type="ECO:0000256" key="10">
    <source>
        <dbReference type="ARBA" id="ARBA00022737"/>
    </source>
</evidence>
<dbReference type="PROSITE" id="PS00378">
    <property type="entry name" value="HEXOKINASE_1"/>
    <property type="match status" value="2"/>
</dbReference>
<name>A0AA41MNT3_SCICA</name>
<evidence type="ECO:0000256" key="6">
    <source>
        <dbReference type="ARBA" id="ARBA00012324"/>
    </source>
</evidence>
<evidence type="ECO:0000256" key="25">
    <source>
        <dbReference type="ARBA" id="ARBA00048160"/>
    </source>
</evidence>
<evidence type="ECO:0000256" key="24">
    <source>
        <dbReference type="ARBA" id="ARBA00047905"/>
    </source>
</evidence>
<dbReference type="InterPro" id="IPR022673">
    <property type="entry name" value="Hexokinase_C"/>
</dbReference>
<dbReference type="GO" id="GO:0006006">
    <property type="term" value="P:glucose metabolic process"/>
    <property type="evidence" value="ECO:0007669"/>
    <property type="project" value="TreeGrafter"/>
</dbReference>
<keyword evidence="14" id="KW-0067">ATP-binding</keyword>
<dbReference type="PROSITE" id="PS51748">
    <property type="entry name" value="HEXOKINASE_2"/>
    <property type="match status" value="2"/>
</dbReference>
<dbReference type="AlphaFoldDB" id="A0AA41MNT3"/>
<dbReference type="Gene3D" id="3.30.420.40">
    <property type="match status" value="2"/>
</dbReference>
<dbReference type="EMBL" id="JAATJV010246122">
    <property type="protein sequence ID" value="MBZ3875231.1"/>
    <property type="molecule type" value="Genomic_DNA"/>
</dbReference>
<keyword evidence="8" id="KW-0021">Allosteric enzyme</keyword>
<evidence type="ECO:0000256" key="2">
    <source>
        <dbReference type="ARBA" id="ARBA00004514"/>
    </source>
</evidence>
<feature type="domain" description="Hexokinase C-terminal" evidence="28">
    <location>
        <begin position="803"/>
        <end position="1036"/>
    </location>
</feature>
<feature type="coiled-coil region" evidence="26">
    <location>
        <begin position="85"/>
        <end position="112"/>
    </location>
</feature>
<dbReference type="Pfam" id="PF06409">
    <property type="entry name" value="NPIP"/>
    <property type="match status" value="1"/>
</dbReference>
<dbReference type="GO" id="GO:0005524">
    <property type="term" value="F:ATP binding"/>
    <property type="evidence" value="ECO:0007669"/>
    <property type="project" value="UniProtKB-KW"/>
</dbReference>
<accession>A0AA41MNT3</accession>
<dbReference type="GO" id="GO:0001678">
    <property type="term" value="P:intracellular glucose homeostasis"/>
    <property type="evidence" value="ECO:0007669"/>
    <property type="project" value="InterPro"/>
</dbReference>
<proteinExistence type="inferred from homology"/>
<keyword evidence="10" id="KW-0677">Repeat</keyword>
<evidence type="ECO:0000259" key="28">
    <source>
        <dbReference type="Pfam" id="PF03727"/>
    </source>
</evidence>
<evidence type="ECO:0000256" key="26">
    <source>
        <dbReference type="SAM" id="Coils"/>
    </source>
</evidence>
<dbReference type="CDD" id="cd24125">
    <property type="entry name" value="ASKHA_NBD_HK2_meta_rpt1"/>
    <property type="match status" value="1"/>
</dbReference>
<evidence type="ECO:0000256" key="21">
    <source>
        <dbReference type="ARBA" id="ARBA00044613"/>
    </source>
</evidence>
<evidence type="ECO:0000256" key="15">
    <source>
        <dbReference type="ARBA" id="ARBA00022990"/>
    </source>
</evidence>
<keyword evidence="11" id="KW-0547">Nucleotide-binding</keyword>
<dbReference type="GO" id="GO:0006096">
    <property type="term" value="P:glycolytic process"/>
    <property type="evidence" value="ECO:0007669"/>
    <property type="project" value="UniProtKB-KW"/>
</dbReference>
<evidence type="ECO:0000256" key="4">
    <source>
        <dbReference type="ARBA" id="ARBA00005028"/>
    </source>
</evidence>
<dbReference type="GO" id="GO:0008865">
    <property type="term" value="F:fructokinase activity"/>
    <property type="evidence" value="ECO:0007669"/>
    <property type="project" value="TreeGrafter"/>
</dbReference>
<keyword evidence="7" id="KW-0963">Cytoplasm</keyword>
<dbReference type="InterPro" id="IPR001312">
    <property type="entry name" value="Hexokinase"/>
</dbReference>
<comment type="similarity">
    <text evidence="5">Belongs to the hexokinase family.</text>
</comment>
<dbReference type="PANTHER" id="PTHR19443">
    <property type="entry name" value="HEXOKINASE"/>
    <property type="match status" value="1"/>
</dbReference>
<dbReference type="FunFam" id="3.30.420.40:FF:000805">
    <property type="entry name" value="Hexokinase-2"/>
    <property type="match status" value="1"/>
</dbReference>
<dbReference type="InterPro" id="IPR019807">
    <property type="entry name" value="Hexokinase_BS"/>
</dbReference>
<dbReference type="InterPro" id="IPR022672">
    <property type="entry name" value="Hexokinase_N"/>
</dbReference>
<evidence type="ECO:0000256" key="8">
    <source>
        <dbReference type="ARBA" id="ARBA00022533"/>
    </source>
</evidence>
<feature type="domain" description="Hexokinase N-terminal" evidence="27">
    <location>
        <begin position="151"/>
        <end position="348"/>
    </location>
</feature>
<dbReference type="FunFam" id="3.40.367.20:FF:000001">
    <property type="entry name" value="Hexokinase 1"/>
    <property type="match status" value="1"/>
</dbReference>
<keyword evidence="18" id="KW-0324">Glycolysis</keyword>
<dbReference type="FunFam" id="3.40.367.20:FF:000020">
    <property type="entry name" value="Hexokinase-1"/>
    <property type="match status" value="1"/>
</dbReference>
<evidence type="ECO:0000259" key="29">
    <source>
        <dbReference type="Pfam" id="PF06409"/>
    </source>
</evidence>
<comment type="catalytic activity">
    <reaction evidence="21">
        <text>a D-hexose + ATP = a D-hexose 6-phosphate + ADP + H(+)</text>
        <dbReference type="Rhea" id="RHEA:22740"/>
        <dbReference type="ChEBI" id="CHEBI:4194"/>
        <dbReference type="ChEBI" id="CHEBI:15378"/>
        <dbReference type="ChEBI" id="CHEBI:30616"/>
        <dbReference type="ChEBI" id="CHEBI:229467"/>
        <dbReference type="ChEBI" id="CHEBI:456216"/>
        <dbReference type="EC" id="2.7.1.1"/>
    </reaction>
    <physiologicalReaction direction="left-to-right" evidence="21">
        <dbReference type="Rhea" id="RHEA:22741"/>
    </physiologicalReaction>
</comment>
<dbReference type="PANTHER" id="PTHR19443:SF4">
    <property type="entry name" value="HEXOKINASE-2"/>
    <property type="match status" value="1"/>
</dbReference>
<keyword evidence="15" id="KW-0007">Acetylation</keyword>
<evidence type="ECO:0000256" key="18">
    <source>
        <dbReference type="ARBA" id="ARBA00023152"/>
    </source>
</evidence>
<evidence type="ECO:0000256" key="20">
    <source>
        <dbReference type="ARBA" id="ARBA00041371"/>
    </source>
</evidence>
<evidence type="ECO:0000256" key="16">
    <source>
        <dbReference type="ARBA" id="ARBA00023128"/>
    </source>
</evidence>
<keyword evidence="9" id="KW-0808">Transferase</keyword>
<comment type="subunit">
    <text evidence="23">Monomer. Interacts with TIGAR; the interaction increases hexokinase activity in a hypoxia- and HIF1A-dependent manner.</text>
</comment>
<feature type="domain" description="Nuclear pore complex interacting protein N-terminal" evidence="29">
    <location>
        <begin position="21"/>
        <end position="86"/>
    </location>
</feature>
<keyword evidence="12" id="KW-0418">Kinase</keyword>
<organism evidence="30 31">
    <name type="scientific">Sciurus carolinensis</name>
    <name type="common">Eastern gray squirrel</name>
    <dbReference type="NCBI Taxonomy" id="30640"/>
    <lineage>
        <taxon>Eukaryota</taxon>
        <taxon>Metazoa</taxon>
        <taxon>Chordata</taxon>
        <taxon>Craniata</taxon>
        <taxon>Vertebrata</taxon>
        <taxon>Euteleostomi</taxon>
        <taxon>Mammalia</taxon>
        <taxon>Eutheria</taxon>
        <taxon>Euarchontoglires</taxon>
        <taxon>Glires</taxon>
        <taxon>Rodentia</taxon>
        <taxon>Sciuromorpha</taxon>
        <taxon>Sciuridae</taxon>
        <taxon>Sciurinae</taxon>
        <taxon>Sciurini</taxon>
        <taxon>Sciurus</taxon>
    </lineage>
</organism>
<protein>
    <recommendedName>
        <fullName evidence="19">Hexokinase-2</fullName>
        <ecNumber evidence="6">2.7.1.1</ecNumber>
    </recommendedName>
    <alternativeName>
        <fullName evidence="20">Hexokinase type II</fullName>
    </alternativeName>
</protein>
<evidence type="ECO:0000256" key="19">
    <source>
        <dbReference type="ARBA" id="ARBA00039453"/>
    </source>
</evidence>
<dbReference type="CDD" id="cd24128">
    <property type="entry name" value="ASKHA_NBD_HK2_meta_rpt2"/>
    <property type="match status" value="1"/>
</dbReference>
<dbReference type="PRINTS" id="PR00475">
    <property type="entry name" value="HEXOKINASE"/>
</dbReference>
<reference evidence="30" key="1">
    <citation type="submission" date="2020-03" db="EMBL/GenBank/DDBJ databases">
        <title>Studies in the Genomics of Life Span.</title>
        <authorList>
            <person name="Glass D."/>
        </authorList>
    </citation>
    <scope>NUCLEOTIDE SEQUENCE</scope>
    <source>
        <strain evidence="30">SUZIE</strain>
        <tissue evidence="30">Muscle</tissue>
    </source>
</reference>
<evidence type="ECO:0000256" key="12">
    <source>
        <dbReference type="ARBA" id="ARBA00022777"/>
    </source>
</evidence>
<dbReference type="EC" id="2.7.1.1" evidence="6"/>
<evidence type="ECO:0000259" key="27">
    <source>
        <dbReference type="Pfam" id="PF00349"/>
    </source>
</evidence>
<dbReference type="FunFam" id="3.30.420.40:FF:000015">
    <property type="entry name" value="Hexokinase 1"/>
    <property type="match status" value="1"/>
</dbReference>
<dbReference type="Pfam" id="PF00349">
    <property type="entry name" value="Hexokinase_1"/>
    <property type="match status" value="2"/>
</dbReference>
<sequence>MTLPGSYLPKKLLKNFEELVATWPDDVQPGPDFYGLPWKPVLLTVFLGIVSFAIFFWRTILLVKDRVYQVTEQQVSQKIKDIMKENELVQNLSNYEQKIKESKKHVQETKKQNTILSDEAIKYKGKIKLLEETNEILDDRAKSLHVMLESVEQYLYHMRLSDETLLEISKRFRKEMEKGLGATTHPTASVKMLPTFVRSTPDGTEHGEFLALDLGGTNFRVLRVRVTDNGLQKVEMENQIYAIPEDIMRGSGTQLFDHIAECLANFMDKLQIKDKKLPLGFTFSFPCHQTKLDESFLVSWTKGFKSSGVEGRDVVALIRKAIQRRGDFDIDIVAVVNDTVGTMMTCGYDDQNCEIGLIVGTGSNACYMEEMRHIDMVEGDEGRMCINMEWGAFGDDGALNDIRTEFDREIDMGSLNPGKQLFEKMISGMYMGELVRLILVKMAKEELLFQGKLSPELLTTGSIETKDVSDIEEDKDGIRKAYQVLMRLGLNPLQEDCVATHRVCQIVSTRSANLCAATLAAVLRRIKENKGEERLRSTIGVDGSVYKKHPHFAKRLHKAVRRLVPDCDIRFLRSEDGSGKGAAMVTAVAYRLADQHRARQKTLEPLKLSHEQLLEVKRRMKLEMERGLSKETHSIAPVKMLPTYVCATPDGTEKGDFLALDLGGTNFRVLLVRVRNGKRRGVEMHNKIYSIPQEVMHGTGEELFDHIVQCIADFLEYMGMKGVSLPLGFTFSFPCQQNSLDESILLKWTKGFKASGCEGEDVVTLLKEAIHRREEFDLDVVAVVNDTVGTMMTCGYEDPHCEVGLIVGTGSNACYMEEMRNVELVDGEEGRMCVNMEWGAFGDNGCLDDFRTEFDKAVDDLSLNPGKQRFEKMISGMYLGEIVRNILIDFTKRGLLFRGRISERLKTRGIFETKFLSQIESDCLALLQVRAILHHLGLESTCDDSIIVKEVCTVVARRAAQLCGAGMAAVVDKIRENRGLDTLKVTVGVDGTLYKLHPHFAKVMHETVKDLAPKCEVSFLESEDGSGKGAALITAVACRIREAGQR</sequence>
<dbReference type="InterPro" id="IPR054697">
    <property type="entry name" value="NPIP_N"/>
</dbReference>
<evidence type="ECO:0000256" key="1">
    <source>
        <dbReference type="ARBA" id="ARBA00004450"/>
    </source>
</evidence>
<evidence type="ECO:0000256" key="5">
    <source>
        <dbReference type="ARBA" id="ARBA00009225"/>
    </source>
</evidence>
<evidence type="ECO:0000256" key="22">
    <source>
        <dbReference type="ARBA" id="ARBA00046097"/>
    </source>
</evidence>
<evidence type="ECO:0000256" key="9">
    <source>
        <dbReference type="ARBA" id="ARBA00022679"/>
    </source>
</evidence>
<keyword evidence="31" id="KW-1185">Reference proteome</keyword>
<dbReference type="GO" id="GO:0005536">
    <property type="term" value="F:D-glucose binding"/>
    <property type="evidence" value="ECO:0007669"/>
    <property type="project" value="InterPro"/>
</dbReference>
<evidence type="ECO:0000256" key="13">
    <source>
        <dbReference type="ARBA" id="ARBA00022787"/>
    </source>
</evidence>
<dbReference type="SUPFAM" id="SSF53067">
    <property type="entry name" value="Actin-like ATPase domain"/>
    <property type="match status" value="4"/>
</dbReference>
<dbReference type="InterPro" id="IPR043129">
    <property type="entry name" value="ATPase_NBD"/>
</dbReference>
<dbReference type="GO" id="GO:0005829">
    <property type="term" value="C:cytosol"/>
    <property type="evidence" value="ECO:0007669"/>
    <property type="project" value="UniProtKB-SubCell"/>
</dbReference>
<comment type="catalytic activity">
    <reaction evidence="24">
        <text>D-fructose + ATP = D-fructose 6-phosphate + ADP + H(+)</text>
        <dbReference type="Rhea" id="RHEA:16125"/>
        <dbReference type="ChEBI" id="CHEBI:15378"/>
        <dbReference type="ChEBI" id="CHEBI:30616"/>
        <dbReference type="ChEBI" id="CHEBI:37721"/>
        <dbReference type="ChEBI" id="CHEBI:61527"/>
        <dbReference type="ChEBI" id="CHEBI:456216"/>
        <dbReference type="EC" id="2.7.1.1"/>
    </reaction>
    <physiologicalReaction direction="left-to-right" evidence="24">
        <dbReference type="Rhea" id="RHEA:16126"/>
    </physiologicalReaction>
</comment>
<evidence type="ECO:0000256" key="7">
    <source>
        <dbReference type="ARBA" id="ARBA00022490"/>
    </source>
</evidence>
<evidence type="ECO:0000313" key="30">
    <source>
        <dbReference type="EMBL" id="MBZ3875231.1"/>
    </source>
</evidence>
<dbReference type="Gene3D" id="3.40.367.20">
    <property type="match status" value="2"/>
</dbReference>
<dbReference type="GO" id="GO:0005741">
    <property type="term" value="C:mitochondrial outer membrane"/>
    <property type="evidence" value="ECO:0007669"/>
    <property type="project" value="UniProtKB-SubCell"/>
</dbReference>
<feature type="domain" description="Hexokinase N-terminal" evidence="27">
    <location>
        <begin position="600"/>
        <end position="796"/>
    </location>
</feature>
<keyword evidence="17" id="KW-0472">Membrane</keyword>
<comment type="pathway">
    <text evidence="4">Carbohydrate metabolism; hexose metabolism.</text>
</comment>
<dbReference type="Proteomes" id="UP001166674">
    <property type="component" value="Unassembled WGS sequence"/>
</dbReference>
<comment type="subcellular location">
    <subcellularLocation>
        <location evidence="2">Cytoplasm</location>
        <location evidence="2">Cytosol</location>
    </subcellularLocation>
    <subcellularLocation>
        <location evidence="1">Mitochondrion outer membrane</location>
        <topology evidence="1">Peripheral membrane protein</topology>
    </subcellularLocation>
</comment>